<dbReference type="Proteomes" id="UP000193067">
    <property type="component" value="Unassembled WGS sequence"/>
</dbReference>
<name>A0A1Y2IEX9_TRAC3</name>
<accession>A0A1Y2IEX9</accession>
<evidence type="ECO:0000313" key="1">
    <source>
        <dbReference type="EMBL" id="OSC99684.1"/>
    </source>
</evidence>
<reference evidence="1 2" key="1">
    <citation type="journal article" date="2015" name="Biotechnol. Biofuels">
        <title>Enhanced degradation of softwood versus hardwood by the white-rot fungus Pycnoporus coccineus.</title>
        <authorList>
            <person name="Couturier M."/>
            <person name="Navarro D."/>
            <person name="Chevret D."/>
            <person name="Henrissat B."/>
            <person name="Piumi F."/>
            <person name="Ruiz-Duenas F.J."/>
            <person name="Martinez A.T."/>
            <person name="Grigoriev I.V."/>
            <person name="Riley R."/>
            <person name="Lipzen A."/>
            <person name="Berrin J.G."/>
            <person name="Master E.R."/>
            <person name="Rosso M.N."/>
        </authorList>
    </citation>
    <scope>NUCLEOTIDE SEQUENCE [LARGE SCALE GENOMIC DNA]</scope>
    <source>
        <strain evidence="1 2">BRFM310</strain>
    </source>
</reference>
<dbReference type="AlphaFoldDB" id="A0A1Y2IEX9"/>
<protein>
    <submittedName>
        <fullName evidence="1">Uncharacterized protein</fullName>
    </submittedName>
</protein>
<proteinExistence type="predicted"/>
<organism evidence="1 2">
    <name type="scientific">Trametes coccinea (strain BRFM310)</name>
    <name type="common">Pycnoporus coccineus</name>
    <dbReference type="NCBI Taxonomy" id="1353009"/>
    <lineage>
        <taxon>Eukaryota</taxon>
        <taxon>Fungi</taxon>
        <taxon>Dikarya</taxon>
        <taxon>Basidiomycota</taxon>
        <taxon>Agaricomycotina</taxon>
        <taxon>Agaricomycetes</taxon>
        <taxon>Polyporales</taxon>
        <taxon>Polyporaceae</taxon>
        <taxon>Trametes</taxon>
    </lineage>
</organism>
<sequence length="104" mass="11777">MLPAPSGTALCMAYWGCQTQTDVREQSSKSRSHCHPLSESVPRRPLGRFSGVLLSLQTAKCFPDPGQPCPRPHLSRMHIRYLEYLTYIIALTRNESDMQLFPTL</sequence>
<evidence type="ECO:0000313" key="2">
    <source>
        <dbReference type="Proteomes" id="UP000193067"/>
    </source>
</evidence>
<dbReference type="EMBL" id="KZ084125">
    <property type="protein sequence ID" value="OSC99684.1"/>
    <property type="molecule type" value="Genomic_DNA"/>
</dbReference>
<keyword evidence="2" id="KW-1185">Reference proteome</keyword>
<gene>
    <name evidence="1" type="ORF">PYCCODRAFT_802988</name>
</gene>